<feature type="signal peptide" evidence="1">
    <location>
        <begin position="1"/>
        <end position="25"/>
    </location>
</feature>
<keyword evidence="3" id="KW-1185">Reference proteome</keyword>
<dbReference type="GeneID" id="61770400"/>
<keyword evidence="1" id="KW-0732">Signal</keyword>
<dbReference type="Proteomes" id="UP000325032">
    <property type="component" value="Chromosome"/>
</dbReference>
<reference evidence="2 3" key="1">
    <citation type="journal article" date="2018" name="Plant Biotechnol. Rep.">
        <title>Diversity and antifungal activity of endophytic bacteria associated with Panax ginseng seedlings.</title>
        <authorList>
            <person name="Park J.M."/>
            <person name="Hong C.E."/>
            <person name="Jo S.H."/>
        </authorList>
    </citation>
    <scope>NUCLEOTIDE SEQUENCE [LARGE SCALE GENOMIC DNA]</scope>
    <source>
        <strain evidence="2 3">PgKB20</strain>
    </source>
</reference>
<protein>
    <submittedName>
        <fullName evidence="2">Uncharacterized protein</fullName>
    </submittedName>
</protein>
<sequence length="72" mass="7791">MRLKKVLTCSALSFALLVSASPAFASTSNADSNISQKVATPQAKLKTIHLKANTQAGSFLCFISKRKCFSRR</sequence>
<evidence type="ECO:0000256" key="1">
    <source>
        <dbReference type="SAM" id="SignalP"/>
    </source>
</evidence>
<feature type="chain" id="PRO_5022926153" evidence="1">
    <location>
        <begin position="26"/>
        <end position="72"/>
    </location>
</feature>
<accession>A0A5C0WLG9</accession>
<proteinExistence type="predicted"/>
<dbReference type="RefSeq" id="WP_149126636.1">
    <property type="nucleotide sequence ID" value="NZ_CP043404.1"/>
</dbReference>
<gene>
    <name evidence="2" type="ORF">FX981_03662</name>
</gene>
<organism evidence="2 3">
    <name type="scientific">Bacillus safensis</name>
    <dbReference type="NCBI Taxonomy" id="561879"/>
    <lineage>
        <taxon>Bacteria</taxon>
        <taxon>Bacillati</taxon>
        <taxon>Bacillota</taxon>
        <taxon>Bacilli</taxon>
        <taxon>Bacillales</taxon>
        <taxon>Bacillaceae</taxon>
        <taxon>Bacillus</taxon>
    </lineage>
</organism>
<evidence type="ECO:0000313" key="2">
    <source>
        <dbReference type="EMBL" id="QEK65392.1"/>
    </source>
</evidence>
<dbReference type="AlphaFoldDB" id="A0A5C0WLG9"/>
<dbReference type="EMBL" id="CP043404">
    <property type="protein sequence ID" value="QEK65392.1"/>
    <property type="molecule type" value="Genomic_DNA"/>
</dbReference>
<name>A0A5C0WLG9_BACIA</name>
<evidence type="ECO:0000313" key="3">
    <source>
        <dbReference type="Proteomes" id="UP000325032"/>
    </source>
</evidence>